<reference evidence="7 8" key="1">
    <citation type="journal article" date="2018" name="Sci. Data">
        <title>The draft genome sequence of cork oak.</title>
        <authorList>
            <person name="Ramos A.M."/>
            <person name="Usie A."/>
            <person name="Barbosa P."/>
            <person name="Barros P.M."/>
            <person name="Capote T."/>
            <person name="Chaves I."/>
            <person name="Simoes F."/>
            <person name="Abreu I."/>
            <person name="Carrasquinho I."/>
            <person name="Faro C."/>
            <person name="Guimaraes J.B."/>
            <person name="Mendonca D."/>
            <person name="Nobrega F."/>
            <person name="Rodrigues L."/>
            <person name="Saibo N.J.M."/>
            <person name="Varela M.C."/>
            <person name="Egas C."/>
            <person name="Matos J."/>
            <person name="Miguel C.M."/>
            <person name="Oliveira M.M."/>
            <person name="Ricardo C.P."/>
            <person name="Goncalves S."/>
        </authorList>
    </citation>
    <scope>NUCLEOTIDE SEQUENCE [LARGE SCALE GENOMIC DNA]</scope>
    <source>
        <strain evidence="8">cv. HL8</strain>
    </source>
</reference>
<accession>A0AAW0IKU6</accession>
<dbReference type="PANTHER" id="PTHR19376:SF36">
    <property type="entry name" value="DNA-DIRECTED RNA POLYMERASE IV SUBUNIT 1"/>
    <property type="match status" value="1"/>
</dbReference>
<dbReference type="EC" id="2.7.7.6" evidence="1"/>
<proteinExistence type="predicted"/>
<name>A0AAW0IKU6_QUESU</name>
<evidence type="ECO:0000256" key="5">
    <source>
        <dbReference type="ARBA" id="ARBA00023163"/>
    </source>
</evidence>
<dbReference type="Proteomes" id="UP000237347">
    <property type="component" value="Unassembled WGS sequence"/>
</dbReference>
<dbReference type="SUPFAM" id="SSF64484">
    <property type="entry name" value="beta and beta-prime subunits of DNA dependent RNA-polymerase"/>
    <property type="match status" value="1"/>
</dbReference>
<keyword evidence="5" id="KW-0804">Transcription</keyword>
<sequence length="229" mass="25995">MSGLAINSVSEVTDPMLGLPNPSCQCSTCGAKDLKHCEGHFGHIKFPCTILHPYFLSEVAKILNEICPGCKSIRRELWVKVRRSAIIAEVNEKLLKQKKRLRSLPADFWDFIPKDEQQEESCLKPNRRVLSHAQVRYLLNDVDLKFIEKFVLRTDSLFLNCFPVTPNCHRVTEITHAFSNGQRLIFDERTRAYKKLVDFRGIANELGSRVLDCLKISKASCTASISSSV</sequence>
<dbReference type="InterPro" id="IPR044893">
    <property type="entry name" value="RNA_pol_Rpb1_clamp_domain"/>
</dbReference>
<dbReference type="GO" id="GO:0003677">
    <property type="term" value="F:DNA binding"/>
    <property type="evidence" value="ECO:0007669"/>
    <property type="project" value="InterPro"/>
</dbReference>
<keyword evidence="3" id="KW-0808">Transferase</keyword>
<dbReference type="Pfam" id="PF04997">
    <property type="entry name" value="RNA_pol_Rpb1_1"/>
    <property type="match status" value="1"/>
</dbReference>
<dbReference type="GO" id="GO:0006351">
    <property type="term" value="P:DNA-templated transcription"/>
    <property type="evidence" value="ECO:0007669"/>
    <property type="project" value="InterPro"/>
</dbReference>
<comment type="caution">
    <text evidence="7">The sequence shown here is derived from an EMBL/GenBank/DDBJ whole genome shotgun (WGS) entry which is preliminary data.</text>
</comment>
<evidence type="ECO:0000256" key="2">
    <source>
        <dbReference type="ARBA" id="ARBA00022478"/>
    </source>
</evidence>
<dbReference type="InterPro" id="IPR007080">
    <property type="entry name" value="RNA_pol_Rpb1_1"/>
</dbReference>
<evidence type="ECO:0000256" key="4">
    <source>
        <dbReference type="ARBA" id="ARBA00022695"/>
    </source>
</evidence>
<dbReference type="EMBL" id="PKMF04001032">
    <property type="protein sequence ID" value="KAK7815149.1"/>
    <property type="molecule type" value="Genomic_DNA"/>
</dbReference>
<dbReference type="GO" id="GO:0000428">
    <property type="term" value="C:DNA-directed RNA polymerase complex"/>
    <property type="evidence" value="ECO:0007669"/>
    <property type="project" value="UniProtKB-KW"/>
</dbReference>
<evidence type="ECO:0000256" key="1">
    <source>
        <dbReference type="ARBA" id="ARBA00012418"/>
    </source>
</evidence>
<dbReference type="PANTHER" id="PTHR19376">
    <property type="entry name" value="DNA-DIRECTED RNA POLYMERASE"/>
    <property type="match status" value="1"/>
</dbReference>
<dbReference type="GO" id="GO:0003899">
    <property type="term" value="F:DNA-directed RNA polymerase activity"/>
    <property type="evidence" value="ECO:0007669"/>
    <property type="project" value="UniProtKB-EC"/>
</dbReference>
<keyword evidence="4" id="KW-0548">Nucleotidyltransferase</keyword>
<evidence type="ECO:0000256" key="3">
    <source>
        <dbReference type="ARBA" id="ARBA00022679"/>
    </source>
</evidence>
<dbReference type="Gene3D" id="4.10.860.120">
    <property type="entry name" value="RNA polymerase II, clamp domain"/>
    <property type="match status" value="1"/>
</dbReference>
<evidence type="ECO:0000313" key="7">
    <source>
        <dbReference type="EMBL" id="KAK7815149.1"/>
    </source>
</evidence>
<gene>
    <name evidence="7" type="primary">NRPD1_1</name>
    <name evidence="7" type="ORF">CFP56_002022</name>
</gene>
<dbReference type="AlphaFoldDB" id="A0AAW0IKU6"/>
<keyword evidence="2 7" id="KW-0240">DNA-directed RNA polymerase</keyword>
<evidence type="ECO:0000259" key="6">
    <source>
        <dbReference type="Pfam" id="PF04997"/>
    </source>
</evidence>
<keyword evidence="8" id="KW-1185">Reference proteome</keyword>
<feature type="domain" description="RNA polymerase Rpb1" evidence="6">
    <location>
        <begin position="12"/>
        <end position="170"/>
    </location>
</feature>
<dbReference type="InterPro" id="IPR045867">
    <property type="entry name" value="DNA-dir_RpoC_beta_prime"/>
</dbReference>
<protein>
    <recommendedName>
        <fullName evidence="1">DNA-directed RNA polymerase</fullName>
        <ecNumber evidence="1">2.7.7.6</ecNumber>
    </recommendedName>
</protein>
<organism evidence="7 8">
    <name type="scientific">Quercus suber</name>
    <name type="common">Cork oak</name>
    <dbReference type="NCBI Taxonomy" id="58331"/>
    <lineage>
        <taxon>Eukaryota</taxon>
        <taxon>Viridiplantae</taxon>
        <taxon>Streptophyta</taxon>
        <taxon>Embryophyta</taxon>
        <taxon>Tracheophyta</taxon>
        <taxon>Spermatophyta</taxon>
        <taxon>Magnoliopsida</taxon>
        <taxon>eudicotyledons</taxon>
        <taxon>Gunneridae</taxon>
        <taxon>Pentapetalae</taxon>
        <taxon>rosids</taxon>
        <taxon>fabids</taxon>
        <taxon>Fagales</taxon>
        <taxon>Fagaceae</taxon>
        <taxon>Quercus</taxon>
    </lineage>
</organism>
<evidence type="ECO:0000313" key="8">
    <source>
        <dbReference type="Proteomes" id="UP000237347"/>
    </source>
</evidence>